<gene>
    <name evidence="7" type="ORF">C3F09_07440</name>
</gene>
<dbReference type="AlphaFoldDB" id="A0A855X109"/>
<dbReference type="GO" id="GO:1990904">
    <property type="term" value="C:ribonucleoprotein complex"/>
    <property type="evidence" value="ECO:0007669"/>
    <property type="project" value="UniProtKB-KW"/>
</dbReference>
<organism evidence="7 8">
    <name type="scientific">candidate division GN15 bacterium</name>
    <dbReference type="NCBI Taxonomy" id="2072418"/>
    <lineage>
        <taxon>Bacteria</taxon>
        <taxon>candidate division GN15</taxon>
    </lineage>
</organism>
<dbReference type="GO" id="GO:0019843">
    <property type="term" value="F:rRNA binding"/>
    <property type="evidence" value="ECO:0007669"/>
    <property type="project" value="UniProtKB-KW"/>
</dbReference>
<dbReference type="InterPro" id="IPR036510">
    <property type="entry name" value="Ribosomal_bS20_sf"/>
</dbReference>
<dbReference type="NCBIfam" id="TIGR00029">
    <property type="entry name" value="S20"/>
    <property type="match status" value="1"/>
</dbReference>
<reference evidence="7 8" key="1">
    <citation type="journal article" date="2018" name="ISME J.">
        <title>A methanotrophic archaeon couples anaerobic oxidation of methane to Fe(III) reduction.</title>
        <authorList>
            <person name="Cai C."/>
            <person name="Leu A.O."/>
            <person name="Xie G.J."/>
            <person name="Guo J."/>
            <person name="Feng Y."/>
            <person name="Zhao J.X."/>
            <person name="Tyson G.W."/>
            <person name="Yuan Z."/>
            <person name="Hu S."/>
        </authorList>
    </citation>
    <scope>NUCLEOTIDE SEQUENCE [LARGE SCALE GENOMIC DNA]</scope>
    <source>
        <strain evidence="7">FeB_12</strain>
    </source>
</reference>
<accession>A0A855X109</accession>
<evidence type="ECO:0000256" key="1">
    <source>
        <dbReference type="ARBA" id="ARBA00022730"/>
    </source>
</evidence>
<evidence type="ECO:0000313" key="7">
    <source>
        <dbReference type="EMBL" id="PWB71832.1"/>
    </source>
</evidence>
<evidence type="ECO:0000256" key="2">
    <source>
        <dbReference type="ARBA" id="ARBA00022884"/>
    </source>
</evidence>
<evidence type="ECO:0000256" key="3">
    <source>
        <dbReference type="ARBA" id="ARBA00022980"/>
    </source>
</evidence>
<keyword evidence="1" id="KW-0699">rRNA-binding</keyword>
<dbReference type="EMBL" id="PQAP01000102">
    <property type="protein sequence ID" value="PWB71832.1"/>
    <property type="molecule type" value="Genomic_DNA"/>
</dbReference>
<dbReference type="GO" id="GO:0005840">
    <property type="term" value="C:ribosome"/>
    <property type="evidence" value="ECO:0007669"/>
    <property type="project" value="UniProtKB-KW"/>
</dbReference>
<dbReference type="SUPFAM" id="SSF46992">
    <property type="entry name" value="Ribosomal protein S20"/>
    <property type="match status" value="1"/>
</dbReference>
<evidence type="ECO:0000256" key="5">
    <source>
        <dbReference type="ARBA" id="ARBA00035136"/>
    </source>
</evidence>
<evidence type="ECO:0000256" key="4">
    <source>
        <dbReference type="ARBA" id="ARBA00023274"/>
    </source>
</evidence>
<keyword evidence="2" id="KW-0694">RNA-binding</keyword>
<dbReference type="GO" id="GO:0006412">
    <property type="term" value="P:translation"/>
    <property type="evidence" value="ECO:0007669"/>
    <property type="project" value="InterPro"/>
</dbReference>
<dbReference type="Pfam" id="PF01649">
    <property type="entry name" value="Ribosomal_S20p"/>
    <property type="match status" value="1"/>
</dbReference>
<name>A0A855X109_9BACT</name>
<keyword evidence="4" id="KW-0687">Ribonucleoprotein</keyword>
<dbReference type="Proteomes" id="UP000250918">
    <property type="component" value="Unassembled WGS sequence"/>
</dbReference>
<proteinExistence type="predicted"/>
<dbReference type="GO" id="GO:0003735">
    <property type="term" value="F:structural constituent of ribosome"/>
    <property type="evidence" value="ECO:0007669"/>
    <property type="project" value="InterPro"/>
</dbReference>
<protein>
    <recommendedName>
        <fullName evidence="5">Small ribosomal subunit protein bS20</fullName>
    </recommendedName>
    <alternativeName>
        <fullName evidence="6">30S ribosomal protein S20</fullName>
    </alternativeName>
</protein>
<comment type="caution">
    <text evidence="7">The sequence shown here is derived from an EMBL/GenBank/DDBJ whole genome shotgun (WGS) entry which is preliminary data.</text>
</comment>
<dbReference type="Gene3D" id="1.20.58.110">
    <property type="entry name" value="Ribosomal protein S20"/>
    <property type="match status" value="1"/>
</dbReference>
<sequence>MRTSAKERERNRGYRSNLRAAVKDVREETSKAEALKKYAKAVLLLDRAASRGLIHKKTASRNKSRLSAFIQKLG</sequence>
<evidence type="ECO:0000313" key="8">
    <source>
        <dbReference type="Proteomes" id="UP000250918"/>
    </source>
</evidence>
<evidence type="ECO:0000256" key="6">
    <source>
        <dbReference type="ARBA" id="ARBA00035343"/>
    </source>
</evidence>
<keyword evidence="3 7" id="KW-0689">Ribosomal protein</keyword>
<dbReference type="InterPro" id="IPR002583">
    <property type="entry name" value="Ribosomal_bS20"/>
</dbReference>